<evidence type="ECO:0000313" key="2">
    <source>
        <dbReference type="EMBL" id="RSH84198.1"/>
    </source>
</evidence>
<organism evidence="2 3">
    <name type="scientific">Apiotrichum porosum</name>
    <dbReference type="NCBI Taxonomy" id="105984"/>
    <lineage>
        <taxon>Eukaryota</taxon>
        <taxon>Fungi</taxon>
        <taxon>Dikarya</taxon>
        <taxon>Basidiomycota</taxon>
        <taxon>Agaricomycotina</taxon>
        <taxon>Tremellomycetes</taxon>
        <taxon>Trichosporonales</taxon>
        <taxon>Trichosporonaceae</taxon>
        <taxon>Apiotrichum</taxon>
    </lineage>
</organism>
<evidence type="ECO:0000256" key="1">
    <source>
        <dbReference type="SAM" id="MobiDB-lite"/>
    </source>
</evidence>
<feature type="compositionally biased region" description="Acidic residues" evidence="1">
    <location>
        <begin position="136"/>
        <end position="145"/>
    </location>
</feature>
<feature type="region of interest" description="Disordered" evidence="1">
    <location>
        <begin position="86"/>
        <end position="151"/>
    </location>
</feature>
<sequence>MTTSHSLSLSRLVCSNPFNTLQSPVNSVLPPLVLPNLKFFSTSWTTPPPDPATAQGQTSNSPASSSPGSTLPAQLLVQPHRQLAHDDCDMGHRMDGDGDDVDTEQNMPETLPEADMVASEQSHDDMTMSDAGDASSEADDDEDIGNDPRALDSSKWTRKINLALARTLHYFSAQNGYVLALLCQQAAFEASGREFSLAEIAAHAIPPRRRLALLNFLRRTGVPLATPYHEIVPWPPSPTPSPRSSRAAPTT</sequence>
<feature type="compositionally biased region" description="Low complexity" evidence="1">
    <location>
        <begin position="55"/>
        <end position="70"/>
    </location>
</feature>
<feature type="region of interest" description="Disordered" evidence="1">
    <location>
        <begin position="45"/>
        <end position="71"/>
    </location>
</feature>
<dbReference type="EMBL" id="RSCE01000003">
    <property type="protein sequence ID" value="RSH84198.1"/>
    <property type="molecule type" value="Genomic_DNA"/>
</dbReference>
<gene>
    <name evidence="2" type="ORF">EHS24_005707</name>
</gene>
<keyword evidence="3" id="KW-1185">Reference proteome</keyword>
<reference evidence="2 3" key="1">
    <citation type="submission" date="2018-11" db="EMBL/GenBank/DDBJ databases">
        <title>Genome sequence of Apiotrichum porosum DSM 27194.</title>
        <authorList>
            <person name="Aliyu H."/>
            <person name="Gorte O."/>
            <person name="Ochsenreither K."/>
        </authorList>
    </citation>
    <scope>NUCLEOTIDE SEQUENCE [LARGE SCALE GENOMIC DNA]</scope>
    <source>
        <strain evidence="2 3">DSM 27194</strain>
    </source>
</reference>
<evidence type="ECO:0000313" key="3">
    <source>
        <dbReference type="Proteomes" id="UP000279236"/>
    </source>
</evidence>
<name>A0A427XZ87_9TREE</name>
<dbReference type="AlphaFoldDB" id="A0A427XZ87"/>
<accession>A0A427XZ87</accession>
<comment type="caution">
    <text evidence="2">The sequence shown here is derived from an EMBL/GenBank/DDBJ whole genome shotgun (WGS) entry which is preliminary data.</text>
</comment>
<dbReference type="GeneID" id="39590250"/>
<feature type="compositionally biased region" description="Basic and acidic residues" evidence="1">
    <location>
        <begin position="86"/>
        <end position="96"/>
    </location>
</feature>
<protein>
    <submittedName>
        <fullName evidence="2">Uncharacterized protein</fullName>
    </submittedName>
</protein>
<proteinExistence type="predicted"/>
<dbReference type="RefSeq" id="XP_028477646.1">
    <property type="nucleotide sequence ID" value="XM_028621194.1"/>
</dbReference>
<dbReference type="Proteomes" id="UP000279236">
    <property type="component" value="Unassembled WGS sequence"/>
</dbReference>